<dbReference type="PRINTS" id="PR00412">
    <property type="entry name" value="EPOXHYDRLASE"/>
</dbReference>
<dbReference type="InterPro" id="IPR029058">
    <property type="entry name" value="AB_hydrolase_fold"/>
</dbReference>
<gene>
    <name evidence="3" type="ORF">DFR49_4142</name>
</gene>
<accession>A0A397NTV7</accession>
<feature type="domain" description="AB hydrolase-1" evidence="2">
    <location>
        <begin position="27"/>
        <end position="281"/>
    </location>
</feature>
<organism evidence="3 4">
    <name type="scientific">Hephaestia caeni</name>
    <dbReference type="NCBI Taxonomy" id="645617"/>
    <lineage>
        <taxon>Bacteria</taxon>
        <taxon>Pseudomonadati</taxon>
        <taxon>Pseudomonadota</taxon>
        <taxon>Alphaproteobacteria</taxon>
        <taxon>Sphingomonadales</taxon>
        <taxon>Sphingomonadaceae</taxon>
        <taxon>Hephaestia</taxon>
    </lineage>
</organism>
<reference evidence="3 4" key="1">
    <citation type="submission" date="2018-08" db="EMBL/GenBank/DDBJ databases">
        <title>Genomic Encyclopedia of Type Strains, Phase IV (KMG-IV): sequencing the most valuable type-strain genomes for metagenomic binning, comparative biology and taxonomic classification.</title>
        <authorList>
            <person name="Goeker M."/>
        </authorList>
    </citation>
    <scope>NUCLEOTIDE SEQUENCE [LARGE SCALE GENOMIC DNA]</scope>
    <source>
        <strain evidence="3 4">DSM 25527</strain>
    </source>
</reference>
<evidence type="ECO:0000313" key="4">
    <source>
        <dbReference type="Proteomes" id="UP000266568"/>
    </source>
</evidence>
<dbReference type="GO" id="GO:0016787">
    <property type="term" value="F:hydrolase activity"/>
    <property type="evidence" value="ECO:0007669"/>
    <property type="project" value="UniProtKB-KW"/>
</dbReference>
<evidence type="ECO:0000313" key="3">
    <source>
        <dbReference type="EMBL" id="RIA36851.1"/>
    </source>
</evidence>
<evidence type="ECO:0000259" key="2">
    <source>
        <dbReference type="Pfam" id="PF00561"/>
    </source>
</evidence>
<dbReference type="EMBL" id="QXDC01000005">
    <property type="protein sequence ID" value="RIA36851.1"/>
    <property type="molecule type" value="Genomic_DNA"/>
</dbReference>
<dbReference type="SUPFAM" id="SSF53474">
    <property type="entry name" value="alpha/beta-Hydrolases"/>
    <property type="match status" value="1"/>
</dbReference>
<dbReference type="OrthoDB" id="9804723at2"/>
<dbReference type="RefSeq" id="WP_119037546.1">
    <property type="nucleotide sequence ID" value="NZ_QXDC01000005.1"/>
</dbReference>
<evidence type="ECO:0000256" key="1">
    <source>
        <dbReference type="ARBA" id="ARBA00022801"/>
    </source>
</evidence>
<keyword evidence="4" id="KW-1185">Reference proteome</keyword>
<sequence>MTCDPHRIALSTGVDLDVWTAGDPAAPPIILLHGFPESHRTWRHQIPALAADHFVIAPDQRGYARSSKPEGVENYTPDRIVADVLALADHFGIDRFALAGHDWGGAVAWMAALQHPDRIARLIIANAPHPFLFQKTLFDDPAQRAASQYIRAFRNPDLERHIDRIGLSAFFDTSFAPHTDAAKMAAEKPVYLDQWGQPGAMTAMLNWYRASAIDVPETGATAGRPAFLDAPFPPITQPTLVIWGMRDKALLPCQLDGLGTLVPTLDVVEIDAGHFVPWEAPEAVNAAMRDWLAERE</sequence>
<dbReference type="Pfam" id="PF00561">
    <property type="entry name" value="Abhydrolase_1"/>
    <property type="match status" value="1"/>
</dbReference>
<dbReference type="AlphaFoldDB" id="A0A397NTV7"/>
<protein>
    <submittedName>
        <fullName evidence="3">Pimeloyl-ACP methyl ester carboxylesterase</fullName>
    </submittedName>
</protein>
<comment type="caution">
    <text evidence="3">The sequence shown here is derived from an EMBL/GenBank/DDBJ whole genome shotgun (WGS) entry which is preliminary data.</text>
</comment>
<dbReference type="PANTHER" id="PTHR43329">
    <property type="entry name" value="EPOXIDE HYDROLASE"/>
    <property type="match status" value="1"/>
</dbReference>
<keyword evidence="1" id="KW-0378">Hydrolase</keyword>
<name>A0A397NTV7_9SPHN</name>
<proteinExistence type="predicted"/>
<dbReference type="Gene3D" id="3.40.50.1820">
    <property type="entry name" value="alpha/beta hydrolase"/>
    <property type="match status" value="1"/>
</dbReference>
<dbReference type="PRINTS" id="PR00111">
    <property type="entry name" value="ABHYDROLASE"/>
</dbReference>
<dbReference type="Proteomes" id="UP000266568">
    <property type="component" value="Unassembled WGS sequence"/>
</dbReference>
<dbReference type="InterPro" id="IPR000073">
    <property type="entry name" value="AB_hydrolase_1"/>
</dbReference>
<dbReference type="InterPro" id="IPR000639">
    <property type="entry name" value="Epox_hydrolase-like"/>
</dbReference>